<dbReference type="Proteomes" id="UP001057402">
    <property type="component" value="Chromosome 11"/>
</dbReference>
<protein>
    <submittedName>
        <fullName evidence="1">Uncharacterized protein</fullName>
    </submittedName>
</protein>
<name>A0ACB9LMY4_9MYRT</name>
<keyword evidence="2" id="KW-1185">Reference proteome</keyword>
<accession>A0ACB9LMY4</accession>
<reference evidence="2" key="1">
    <citation type="journal article" date="2023" name="Front. Plant Sci.">
        <title>Chromosomal-level genome assembly of Melastoma candidum provides insights into trichome evolution.</title>
        <authorList>
            <person name="Zhong Y."/>
            <person name="Wu W."/>
            <person name="Sun C."/>
            <person name="Zou P."/>
            <person name="Liu Y."/>
            <person name="Dai S."/>
            <person name="Zhou R."/>
        </authorList>
    </citation>
    <scope>NUCLEOTIDE SEQUENCE [LARGE SCALE GENOMIC DNA]</scope>
</reference>
<proteinExistence type="predicted"/>
<gene>
    <name evidence="1" type="ORF">MLD38_037248</name>
</gene>
<comment type="caution">
    <text evidence="1">The sequence shown here is derived from an EMBL/GenBank/DDBJ whole genome shotgun (WGS) entry which is preliminary data.</text>
</comment>
<evidence type="ECO:0000313" key="2">
    <source>
        <dbReference type="Proteomes" id="UP001057402"/>
    </source>
</evidence>
<evidence type="ECO:0000313" key="1">
    <source>
        <dbReference type="EMBL" id="KAI4312438.1"/>
    </source>
</evidence>
<dbReference type="EMBL" id="CM042890">
    <property type="protein sequence ID" value="KAI4312438.1"/>
    <property type="molecule type" value="Genomic_DNA"/>
</dbReference>
<sequence length="95" mass="10954">MDKENRGTGEQEEGPSFQSLYYSPERYEFLPYGHWSRERTDRLAGGGVEGILREVEDPRSEGFATDWGNCFCTPGNQRRITLGSYRRVASVRRKC</sequence>
<organism evidence="1 2">
    <name type="scientific">Melastoma candidum</name>
    <dbReference type="NCBI Taxonomy" id="119954"/>
    <lineage>
        <taxon>Eukaryota</taxon>
        <taxon>Viridiplantae</taxon>
        <taxon>Streptophyta</taxon>
        <taxon>Embryophyta</taxon>
        <taxon>Tracheophyta</taxon>
        <taxon>Spermatophyta</taxon>
        <taxon>Magnoliopsida</taxon>
        <taxon>eudicotyledons</taxon>
        <taxon>Gunneridae</taxon>
        <taxon>Pentapetalae</taxon>
        <taxon>rosids</taxon>
        <taxon>malvids</taxon>
        <taxon>Myrtales</taxon>
        <taxon>Melastomataceae</taxon>
        <taxon>Melastomatoideae</taxon>
        <taxon>Melastomateae</taxon>
        <taxon>Melastoma</taxon>
    </lineage>
</organism>